<dbReference type="RefSeq" id="WP_148776934.1">
    <property type="nucleotide sequence ID" value="NZ_VSSS01000060.1"/>
</dbReference>
<organism evidence="2 3">
    <name type="scientific">Bradyrhizobium rifense</name>
    <dbReference type="NCBI Taxonomy" id="515499"/>
    <lineage>
        <taxon>Bacteria</taxon>
        <taxon>Pseudomonadati</taxon>
        <taxon>Pseudomonadota</taxon>
        <taxon>Alphaproteobacteria</taxon>
        <taxon>Hyphomicrobiales</taxon>
        <taxon>Nitrobacteraceae</taxon>
        <taxon>Bradyrhizobium</taxon>
    </lineage>
</organism>
<name>A0A5D3K440_9BRAD</name>
<evidence type="ECO:0000256" key="1">
    <source>
        <dbReference type="SAM" id="MobiDB-lite"/>
    </source>
</evidence>
<feature type="compositionally biased region" description="Basic and acidic residues" evidence="1">
    <location>
        <begin position="44"/>
        <end position="75"/>
    </location>
</feature>
<dbReference type="EMBL" id="VSSS01000060">
    <property type="protein sequence ID" value="TYL89539.1"/>
    <property type="molecule type" value="Genomic_DNA"/>
</dbReference>
<gene>
    <name evidence="2" type="ORF">FXB40_35560</name>
</gene>
<reference evidence="2 3" key="1">
    <citation type="submission" date="2019-08" db="EMBL/GenBank/DDBJ databases">
        <title>Bradyrhizobium hipponensis sp. nov., a rhizobium isolated from a Lupinus angustifolius root nodule in Tunisia.</title>
        <authorList>
            <person name="Off K."/>
            <person name="Rejili M."/>
            <person name="Mars M."/>
            <person name="Brachmann A."/>
            <person name="Marin M."/>
        </authorList>
    </citation>
    <scope>NUCLEOTIDE SEQUENCE [LARGE SCALE GENOMIC DNA]</scope>
    <source>
        <strain evidence="2 3">CTAW71</strain>
    </source>
</reference>
<dbReference type="AlphaFoldDB" id="A0A5D3K440"/>
<evidence type="ECO:0000313" key="3">
    <source>
        <dbReference type="Proteomes" id="UP000324758"/>
    </source>
</evidence>
<keyword evidence="3" id="KW-1185">Reference proteome</keyword>
<proteinExistence type="predicted"/>
<dbReference type="Proteomes" id="UP000324758">
    <property type="component" value="Unassembled WGS sequence"/>
</dbReference>
<protein>
    <submittedName>
        <fullName evidence="2">Uncharacterized protein</fullName>
    </submittedName>
</protein>
<comment type="caution">
    <text evidence="2">The sequence shown here is derived from an EMBL/GenBank/DDBJ whole genome shotgun (WGS) entry which is preliminary data.</text>
</comment>
<evidence type="ECO:0000313" key="2">
    <source>
        <dbReference type="EMBL" id="TYL89539.1"/>
    </source>
</evidence>
<sequence>MNALVGVEVSRTGSRRQNNDRVRLSVQFVMFARRDNAIDRMQRQIENEQREDRKQTETKWTGVKDRSPHHAELRQRSGNLTNAHFESGLIIDMLMATRIVF</sequence>
<feature type="region of interest" description="Disordered" evidence="1">
    <location>
        <begin position="44"/>
        <end position="78"/>
    </location>
</feature>
<accession>A0A5D3K440</accession>